<organism evidence="2 5">
    <name type="scientific">Bifidobacterium longum</name>
    <dbReference type="NCBI Taxonomy" id="216816"/>
    <lineage>
        <taxon>Bacteria</taxon>
        <taxon>Bacillati</taxon>
        <taxon>Actinomycetota</taxon>
        <taxon>Actinomycetes</taxon>
        <taxon>Bifidobacteriales</taxon>
        <taxon>Bifidobacteriaceae</taxon>
        <taxon>Bifidobacterium</taxon>
    </lineage>
</organism>
<dbReference type="AlphaFoldDB" id="A0A6I1DPD1"/>
<sequence>MMLDGFDEDTGRNIGPQEQATRRIVKDLEDSHPEYDPIRDGLCQAMLSLAANIDSQNRAGREISRNMAQYIDALWKIRDMYPAEVVADDDVEAAWSGGAGDAD</sequence>
<reference evidence="5 6" key="1">
    <citation type="journal article" date="2019" name="Nat. Med.">
        <title>A library of human gut bacterial isolates paired with longitudinal multiomics data enables mechanistic microbiome research.</title>
        <authorList>
            <person name="Poyet M."/>
            <person name="Groussin M."/>
            <person name="Gibbons S.M."/>
            <person name="Avila-Pacheco J."/>
            <person name="Jiang X."/>
            <person name="Kearney S.M."/>
            <person name="Perrotta A.R."/>
            <person name="Berdy B."/>
            <person name="Zhao S."/>
            <person name="Lieberman T.D."/>
            <person name="Swanson P.K."/>
            <person name="Smith M."/>
            <person name="Roesemann S."/>
            <person name="Alexander J.E."/>
            <person name="Rich S.A."/>
            <person name="Livny J."/>
            <person name="Vlamakis H."/>
            <person name="Clish C."/>
            <person name="Bullock K."/>
            <person name="Deik A."/>
            <person name="Scott J."/>
            <person name="Pierce K.A."/>
            <person name="Xavier R.J."/>
            <person name="Alm E.J."/>
        </authorList>
    </citation>
    <scope>NUCLEOTIDE SEQUENCE [LARGE SCALE GENOMIC DNA]</scope>
    <source>
        <strain evidence="4 7">BIOML-A37</strain>
        <strain evidence="3 6">BIOML-A55</strain>
        <strain evidence="2 5">BIOML-A65</strain>
    </source>
</reference>
<dbReference type="Proteomes" id="UP000468842">
    <property type="component" value="Unassembled WGS sequence"/>
</dbReference>
<feature type="region of interest" description="Disordered" evidence="1">
    <location>
        <begin position="1"/>
        <end position="23"/>
    </location>
</feature>
<dbReference type="Proteomes" id="UP000460881">
    <property type="component" value="Unassembled WGS sequence"/>
</dbReference>
<dbReference type="Proteomes" id="UP000430971">
    <property type="component" value="Unassembled WGS sequence"/>
</dbReference>
<gene>
    <name evidence="4" type="ORF">GBB40_00695</name>
    <name evidence="3" type="ORF">GBB63_09275</name>
    <name evidence="2" type="ORF">GBB73_02280</name>
</gene>
<evidence type="ECO:0000313" key="3">
    <source>
        <dbReference type="EMBL" id="KAB7357404.1"/>
    </source>
</evidence>
<protein>
    <submittedName>
        <fullName evidence="2">Uncharacterized protein</fullName>
    </submittedName>
</protein>
<evidence type="ECO:0000313" key="5">
    <source>
        <dbReference type="Proteomes" id="UP000430971"/>
    </source>
</evidence>
<proteinExistence type="predicted"/>
<evidence type="ECO:0000313" key="2">
    <source>
        <dbReference type="EMBL" id="KAB7339360.1"/>
    </source>
</evidence>
<accession>A0A6I1DPD1</accession>
<evidence type="ECO:0000313" key="4">
    <source>
        <dbReference type="EMBL" id="KAB7397206.1"/>
    </source>
</evidence>
<evidence type="ECO:0000256" key="1">
    <source>
        <dbReference type="SAM" id="MobiDB-lite"/>
    </source>
</evidence>
<dbReference type="EMBL" id="WDQK01000001">
    <property type="protein sequence ID" value="KAB7397206.1"/>
    <property type="molecule type" value="Genomic_DNA"/>
</dbReference>
<comment type="caution">
    <text evidence="2">The sequence shown here is derived from an EMBL/GenBank/DDBJ whole genome shotgun (WGS) entry which is preliminary data.</text>
</comment>
<evidence type="ECO:0000313" key="6">
    <source>
        <dbReference type="Proteomes" id="UP000460881"/>
    </source>
</evidence>
<evidence type="ECO:0000313" key="7">
    <source>
        <dbReference type="Proteomes" id="UP000468842"/>
    </source>
</evidence>
<dbReference type="EMBL" id="WDRM01000004">
    <property type="protein sequence ID" value="KAB7339360.1"/>
    <property type="molecule type" value="Genomic_DNA"/>
</dbReference>
<dbReference type="RefSeq" id="WP_007056483.1">
    <property type="nucleotide sequence ID" value="NZ_JAPQMY010000008.1"/>
</dbReference>
<dbReference type="EMBL" id="WDRC01000026">
    <property type="protein sequence ID" value="KAB7357404.1"/>
    <property type="molecule type" value="Genomic_DNA"/>
</dbReference>
<name>A0A6I1DPD1_BIFLN</name>